<keyword evidence="4" id="KW-1185">Reference proteome</keyword>
<dbReference type="SUPFAM" id="SSF54106">
    <property type="entry name" value="LysM domain"/>
    <property type="match status" value="1"/>
</dbReference>
<dbReference type="InterPro" id="IPR036779">
    <property type="entry name" value="LysM_dom_sf"/>
</dbReference>
<accession>A0ABN3IVL4</accession>
<evidence type="ECO:0000313" key="3">
    <source>
        <dbReference type="EMBL" id="GAA2413553.1"/>
    </source>
</evidence>
<dbReference type="Gene3D" id="3.10.350.10">
    <property type="entry name" value="LysM domain"/>
    <property type="match status" value="1"/>
</dbReference>
<keyword evidence="1" id="KW-0472">Membrane</keyword>
<dbReference type="PROSITE" id="PS51782">
    <property type="entry name" value="LYSM"/>
    <property type="match status" value="1"/>
</dbReference>
<evidence type="ECO:0000313" key="4">
    <source>
        <dbReference type="Proteomes" id="UP001501231"/>
    </source>
</evidence>
<name>A0ABN3IVL4_9ACTN</name>
<sequence>MAGSLNGRHSGRKATEPPLRLTRRGRAVLIGFIAAVLLVLFWLTAALGANAGGAGGGAPPEGASGRGETVVVEPGETLWDIARRDDPEGDPRVTVRRIADLNGLSDAIVQPGQHLRMPAR</sequence>
<feature type="transmembrane region" description="Helical" evidence="1">
    <location>
        <begin position="27"/>
        <end position="49"/>
    </location>
</feature>
<proteinExistence type="predicted"/>
<keyword evidence="1" id="KW-0812">Transmembrane</keyword>
<dbReference type="EMBL" id="BAAARW010000011">
    <property type="protein sequence ID" value="GAA2413553.1"/>
    <property type="molecule type" value="Genomic_DNA"/>
</dbReference>
<dbReference type="InterPro" id="IPR018392">
    <property type="entry name" value="LysM"/>
</dbReference>
<dbReference type="Proteomes" id="UP001501231">
    <property type="component" value="Unassembled WGS sequence"/>
</dbReference>
<organism evidence="3 4">
    <name type="scientific">Actinomadura vinacea</name>
    <dbReference type="NCBI Taxonomy" id="115336"/>
    <lineage>
        <taxon>Bacteria</taxon>
        <taxon>Bacillati</taxon>
        <taxon>Actinomycetota</taxon>
        <taxon>Actinomycetes</taxon>
        <taxon>Streptosporangiales</taxon>
        <taxon>Thermomonosporaceae</taxon>
        <taxon>Actinomadura</taxon>
    </lineage>
</organism>
<dbReference type="RefSeq" id="WP_344588879.1">
    <property type="nucleotide sequence ID" value="NZ_BAAARW010000011.1"/>
</dbReference>
<keyword evidence="1" id="KW-1133">Transmembrane helix</keyword>
<feature type="domain" description="LysM" evidence="2">
    <location>
        <begin position="68"/>
        <end position="117"/>
    </location>
</feature>
<evidence type="ECO:0000259" key="2">
    <source>
        <dbReference type="PROSITE" id="PS51782"/>
    </source>
</evidence>
<gene>
    <name evidence="3" type="ORF">GCM10010191_24170</name>
</gene>
<comment type="caution">
    <text evidence="3">The sequence shown here is derived from an EMBL/GenBank/DDBJ whole genome shotgun (WGS) entry which is preliminary data.</text>
</comment>
<evidence type="ECO:0000256" key="1">
    <source>
        <dbReference type="SAM" id="Phobius"/>
    </source>
</evidence>
<reference evidence="3 4" key="1">
    <citation type="journal article" date="2019" name="Int. J. Syst. Evol. Microbiol.">
        <title>The Global Catalogue of Microorganisms (GCM) 10K type strain sequencing project: providing services to taxonomists for standard genome sequencing and annotation.</title>
        <authorList>
            <consortium name="The Broad Institute Genomics Platform"/>
            <consortium name="The Broad Institute Genome Sequencing Center for Infectious Disease"/>
            <person name="Wu L."/>
            <person name="Ma J."/>
        </authorList>
    </citation>
    <scope>NUCLEOTIDE SEQUENCE [LARGE SCALE GENOMIC DNA]</scope>
    <source>
        <strain evidence="3 4">JCM 3325</strain>
    </source>
</reference>
<protein>
    <recommendedName>
        <fullName evidence="2">LysM domain-containing protein</fullName>
    </recommendedName>
</protein>
<dbReference type="CDD" id="cd00118">
    <property type="entry name" value="LysM"/>
    <property type="match status" value="1"/>
</dbReference>
<dbReference type="SMART" id="SM00257">
    <property type="entry name" value="LysM"/>
    <property type="match status" value="1"/>
</dbReference>
<dbReference type="Pfam" id="PF01476">
    <property type="entry name" value="LysM"/>
    <property type="match status" value="1"/>
</dbReference>